<dbReference type="AlphaFoldDB" id="A0AAV4WZW9"/>
<proteinExistence type="predicted"/>
<comment type="caution">
    <text evidence="1">The sequence shown here is derived from an EMBL/GenBank/DDBJ whole genome shotgun (WGS) entry which is preliminary data.</text>
</comment>
<keyword evidence="2" id="KW-1185">Reference proteome</keyword>
<dbReference type="EMBL" id="BPLR01016882">
    <property type="protein sequence ID" value="GIY87063.1"/>
    <property type="molecule type" value="Genomic_DNA"/>
</dbReference>
<sequence>MSTIWTPHDQVLPRNGRYVLHAPHKGWAEDIKPAGVVHGPYVIGHVTLVLSAVFHPDFGDVQEADHVTRFADVVAGRYARTLAHNRVVQVPSDAWHGVAGGDALQ</sequence>
<organism evidence="1 2">
    <name type="scientific">Caerostris extrusa</name>
    <name type="common">Bark spider</name>
    <name type="synonym">Caerostris bankana</name>
    <dbReference type="NCBI Taxonomy" id="172846"/>
    <lineage>
        <taxon>Eukaryota</taxon>
        <taxon>Metazoa</taxon>
        <taxon>Ecdysozoa</taxon>
        <taxon>Arthropoda</taxon>
        <taxon>Chelicerata</taxon>
        <taxon>Arachnida</taxon>
        <taxon>Araneae</taxon>
        <taxon>Araneomorphae</taxon>
        <taxon>Entelegynae</taxon>
        <taxon>Araneoidea</taxon>
        <taxon>Araneidae</taxon>
        <taxon>Caerostris</taxon>
    </lineage>
</organism>
<evidence type="ECO:0000313" key="2">
    <source>
        <dbReference type="Proteomes" id="UP001054945"/>
    </source>
</evidence>
<dbReference type="Proteomes" id="UP001054945">
    <property type="component" value="Unassembled WGS sequence"/>
</dbReference>
<evidence type="ECO:0000313" key="1">
    <source>
        <dbReference type="EMBL" id="GIY87063.1"/>
    </source>
</evidence>
<name>A0AAV4WZW9_CAEEX</name>
<reference evidence="1 2" key="1">
    <citation type="submission" date="2021-06" db="EMBL/GenBank/DDBJ databases">
        <title>Caerostris extrusa draft genome.</title>
        <authorList>
            <person name="Kono N."/>
            <person name="Arakawa K."/>
        </authorList>
    </citation>
    <scope>NUCLEOTIDE SEQUENCE [LARGE SCALE GENOMIC DNA]</scope>
</reference>
<evidence type="ECO:0008006" key="3">
    <source>
        <dbReference type="Google" id="ProtNLM"/>
    </source>
</evidence>
<accession>A0AAV4WZW9</accession>
<protein>
    <recommendedName>
        <fullName evidence="3">DUF2849 domain-containing protein</fullName>
    </recommendedName>
</protein>
<gene>
    <name evidence="1" type="ORF">CEXT_428441</name>
</gene>